<evidence type="ECO:0000313" key="6">
    <source>
        <dbReference type="EMBL" id="RCU56768.1"/>
    </source>
</evidence>
<evidence type="ECO:0000256" key="3">
    <source>
        <dbReference type="ARBA" id="ARBA00023139"/>
    </source>
</evidence>
<accession>A0A368P2J9</accession>
<feature type="domain" description="C-type lysozyme inhibitor" evidence="5">
    <location>
        <begin position="127"/>
        <end position="187"/>
    </location>
</feature>
<evidence type="ECO:0000256" key="1">
    <source>
        <dbReference type="ARBA" id="ARBA00022729"/>
    </source>
</evidence>
<keyword evidence="7" id="KW-1185">Reference proteome</keyword>
<dbReference type="InterPro" id="IPR018660">
    <property type="entry name" value="MliC"/>
</dbReference>
<keyword evidence="4" id="KW-0449">Lipoprotein</keyword>
<name>A0A368P2J9_9FLAO</name>
<proteinExistence type="predicted"/>
<evidence type="ECO:0000256" key="4">
    <source>
        <dbReference type="ARBA" id="ARBA00023288"/>
    </source>
</evidence>
<dbReference type="Proteomes" id="UP000252249">
    <property type="component" value="Unassembled WGS sequence"/>
</dbReference>
<evidence type="ECO:0000256" key="2">
    <source>
        <dbReference type="ARBA" id="ARBA00023136"/>
    </source>
</evidence>
<dbReference type="SUPFAM" id="SSF141488">
    <property type="entry name" value="YdhA-like"/>
    <property type="match status" value="1"/>
</dbReference>
<feature type="domain" description="C-type lysozyme inhibitor" evidence="5">
    <location>
        <begin position="52"/>
        <end position="110"/>
    </location>
</feature>
<dbReference type="OrthoDB" id="1273481at2"/>
<keyword evidence="2" id="KW-0472">Membrane</keyword>
<dbReference type="EMBL" id="QPIG01000004">
    <property type="protein sequence ID" value="RCU56768.1"/>
    <property type="molecule type" value="Genomic_DNA"/>
</dbReference>
<dbReference type="AlphaFoldDB" id="A0A368P2J9"/>
<gene>
    <name evidence="6" type="ORF">DU428_10445</name>
</gene>
<dbReference type="Pfam" id="PF09864">
    <property type="entry name" value="MliC"/>
    <property type="match status" value="2"/>
</dbReference>
<dbReference type="RefSeq" id="WP_072350795.1">
    <property type="nucleotide sequence ID" value="NZ_JAWVXR010000004.1"/>
</dbReference>
<keyword evidence="1" id="KW-0732">Signal</keyword>
<dbReference type="Gene3D" id="2.40.128.200">
    <property type="match status" value="2"/>
</dbReference>
<protein>
    <recommendedName>
        <fullName evidence="5">C-type lysozyme inhibitor domain-containing protein</fullName>
    </recommendedName>
</protein>
<keyword evidence="3" id="KW-0564">Palmitate</keyword>
<organism evidence="6 7">
    <name type="scientific">Oceanihabitans sediminis</name>
    <dbReference type="NCBI Taxonomy" id="1812012"/>
    <lineage>
        <taxon>Bacteria</taxon>
        <taxon>Pseudomonadati</taxon>
        <taxon>Bacteroidota</taxon>
        <taxon>Flavobacteriia</taxon>
        <taxon>Flavobacteriales</taxon>
        <taxon>Flavobacteriaceae</taxon>
        <taxon>Oceanihabitans</taxon>
    </lineage>
</organism>
<evidence type="ECO:0000259" key="5">
    <source>
        <dbReference type="Pfam" id="PF09864"/>
    </source>
</evidence>
<sequence>MTKKILTFSMLATLFFNACKETPKQENVETDVTETVETIADDIVTTTTINKDGKKLEVVFNNTSGTATFDFEGETVTLEQEKSASGFWYKNDTYELRGKGNNIQLSKGDEVVFEHEDDIVETSLKDDKGQTLHMTFNNTEGTLKAYLNGGEQINLVAEKAASGIWYKNDQYELRGKGVKVELTKDGETVFKN</sequence>
<dbReference type="InterPro" id="IPR036328">
    <property type="entry name" value="MliC_sf"/>
</dbReference>
<comment type="caution">
    <text evidence="6">The sequence shown here is derived from an EMBL/GenBank/DDBJ whole genome shotgun (WGS) entry which is preliminary data.</text>
</comment>
<reference evidence="6 7" key="1">
    <citation type="submission" date="2018-07" db="EMBL/GenBank/DDBJ databases">
        <title>Oceanihabitans testaceum sp. nov., isolated from marine sediment.</title>
        <authorList>
            <person name="Li C.-M."/>
        </authorList>
    </citation>
    <scope>NUCLEOTIDE SEQUENCE [LARGE SCALE GENOMIC DNA]</scope>
    <source>
        <strain evidence="6 7">S9-10</strain>
    </source>
</reference>
<evidence type="ECO:0000313" key="7">
    <source>
        <dbReference type="Proteomes" id="UP000252249"/>
    </source>
</evidence>